<reference evidence="4" key="2">
    <citation type="submission" date="2020-02" db="EMBL/GenBank/DDBJ databases">
        <authorList>
            <person name="Gilchrist C.L.M."/>
            <person name="Chooi Y.-H."/>
        </authorList>
    </citation>
    <scope>NUCLEOTIDE SEQUENCE</scope>
    <source>
        <strain evidence="4">MST-FP2251</strain>
    </source>
</reference>
<keyword evidence="2" id="KW-0812">Transmembrane</keyword>
<feature type="compositionally biased region" description="Low complexity" evidence="1">
    <location>
        <begin position="151"/>
        <end position="176"/>
    </location>
</feature>
<dbReference type="EMBL" id="VCAU01000007">
    <property type="protein sequence ID" value="KAF9893599.1"/>
    <property type="molecule type" value="Genomic_DNA"/>
</dbReference>
<dbReference type="AlphaFoldDB" id="A0AAD4CVQ7"/>
<reference evidence="4" key="1">
    <citation type="journal article" date="2019" name="Beilstein J. Org. Chem.">
        <title>Nanangenines: drimane sesquiterpenoids as the dominant metabolite cohort of a novel Australian fungus, Aspergillus nanangensis.</title>
        <authorList>
            <person name="Lacey H.J."/>
            <person name="Gilchrist C.L.M."/>
            <person name="Crombie A."/>
            <person name="Kalaitzis J.A."/>
            <person name="Vuong D."/>
            <person name="Rutledge P.J."/>
            <person name="Turner P."/>
            <person name="Pitt J.I."/>
            <person name="Lacey E."/>
            <person name="Chooi Y.H."/>
            <person name="Piggott A.M."/>
        </authorList>
    </citation>
    <scope>NUCLEOTIDE SEQUENCE</scope>
    <source>
        <strain evidence="4">MST-FP2251</strain>
    </source>
</reference>
<feature type="transmembrane region" description="Helical" evidence="2">
    <location>
        <begin position="192"/>
        <end position="214"/>
    </location>
</feature>
<comment type="caution">
    <text evidence="4">The sequence shown here is derived from an EMBL/GenBank/DDBJ whole genome shotgun (WGS) entry which is preliminary data.</text>
</comment>
<protein>
    <submittedName>
        <fullName evidence="4">Uncharacterized protein</fullName>
    </submittedName>
</protein>
<feature type="chain" id="PRO_5042288320" evidence="3">
    <location>
        <begin position="38"/>
        <end position="277"/>
    </location>
</feature>
<feature type="signal peptide" evidence="3">
    <location>
        <begin position="1"/>
        <end position="37"/>
    </location>
</feature>
<keyword evidence="2" id="KW-0472">Membrane</keyword>
<evidence type="ECO:0000256" key="1">
    <source>
        <dbReference type="SAM" id="MobiDB-lite"/>
    </source>
</evidence>
<keyword evidence="3" id="KW-0732">Signal</keyword>
<gene>
    <name evidence="4" type="ORF">FE257_010911</name>
</gene>
<evidence type="ECO:0000256" key="3">
    <source>
        <dbReference type="SAM" id="SignalP"/>
    </source>
</evidence>
<evidence type="ECO:0000256" key="2">
    <source>
        <dbReference type="SAM" id="Phobius"/>
    </source>
</evidence>
<evidence type="ECO:0000313" key="4">
    <source>
        <dbReference type="EMBL" id="KAF9893599.1"/>
    </source>
</evidence>
<proteinExistence type="predicted"/>
<feature type="region of interest" description="Disordered" evidence="1">
    <location>
        <begin position="151"/>
        <end position="188"/>
    </location>
</feature>
<organism evidence="4 5">
    <name type="scientific">Aspergillus nanangensis</name>
    <dbReference type="NCBI Taxonomy" id="2582783"/>
    <lineage>
        <taxon>Eukaryota</taxon>
        <taxon>Fungi</taxon>
        <taxon>Dikarya</taxon>
        <taxon>Ascomycota</taxon>
        <taxon>Pezizomycotina</taxon>
        <taxon>Eurotiomycetes</taxon>
        <taxon>Eurotiomycetidae</taxon>
        <taxon>Eurotiales</taxon>
        <taxon>Aspergillaceae</taxon>
        <taxon>Aspergillus</taxon>
        <taxon>Aspergillus subgen. Circumdati</taxon>
    </lineage>
</organism>
<keyword evidence="5" id="KW-1185">Reference proteome</keyword>
<keyword evidence="2" id="KW-1133">Transmembrane helix</keyword>
<name>A0AAD4CVQ7_ASPNN</name>
<accession>A0AAD4CVQ7</accession>
<sequence length="277" mass="29042">MNLISLTTNALCSLIFLQTTVRFEVLAACYFPDGTKADSTYQPCNASASDSACCAINKPSGTPNDICLDNGLCYAQDGKNSGLIFQSACTKQSWGTKACPSYCPVGGSSEAYYVLPCPGTGEGNWCCSPTGSDCCSGGALQISMPVLSSSTTTTSGASKSTTSASTTTATTAPTTTDSHDDAQCDDDSPSTAVSAGLGVALAVCFVGALAGLYFQRRMYRRQLQEHKERLAAQYVPTPTYSNNSPGGLWPAPVELTTTGKSAIYESGETRRESRQRF</sequence>
<dbReference type="Proteomes" id="UP001194746">
    <property type="component" value="Unassembled WGS sequence"/>
</dbReference>
<evidence type="ECO:0000313" key="5">
    <source>
        <dbReference type="Proteomes" id="UP001194746"/>
    </source>
</evidence>